<evidence type="ECO:0000256" key="5">
    <source>
        <dbReference type="ARBA" id="ARBA00023136"/>
    </source>
</evidence>
<dbReference type="PaxDb" id="665571-STHERM_c14310"/>
<evidence type="ECO:0000313" key="7">
    <source>
        <dbReference type="EMBL" id="ADN02371.1"/>
    </source>
</evidence>
<dbReference type="PANTHER" id="PTHR21716:SF64">
    <property type="entry name" value="AI-2 TRANSPORT PROTEIN TQSA"/>
    <property type="match status" value="1"/>
</dbReference>
<keyword evidence="4 6" id="KW-1133">Transmembrane helix</keyword>
<dbReference type="GO" id="GO:0016020">
    <property type="term" value="C:membrane"/>
    <property type="evidence" value="ECO:0007669"/>
    <property type="project" value="UniProtKB-SubCell"/>
</dbReference>
<comment type="subcellular location">
    <subcellularLocation>
        <location evidence="1">Membrane</location>
        <topology evidence="1">Multi-pass membrane protein</topology>
    </subcellularLocation>
</comment>
<dbReference type="eggNOG" id="COG0628">
    <property type="taxonomic scope" value="Bacteria"/>
</dbReference>
<dbReference type="GO" id="GO:0055085">
    <property type="term" value="P:transmembrane transport"/>
    <property type="evidence" value="ECO:0007669"/>
    <property type="project" value="TreeGrafter"/>
</dbReference>
<organism evidence="7 8">
    <name type="scientific">Winmispira thermophila (strain ATCC 49972 / DSM 6192 / RI 19.B1)</name>
    <name type="common">Spirochaeta thermophila</name>
    <dbReference type="NCBI Taxonomy" id="665571"/>
    <lineage>
        <taxon>Bacteria</taxon>
        <taxon>Pseudomonadati</taxon>
        <taxon>Spirochaetota</taxon>
        <taxon>Spirochaetia</taxon>
        <taxon>Winmispirales</taxon>
        <taxon>Winmispiraceae</taxon>
        <taxon>Winmispira</taxon>
    </lineage>
</organism>
<feature type="transmembrane region" description="Helical" evidence="6">
    <location>
        <begin position="7"/>
        <end position="24"/>
    </location>
</feature>
<evidence type="ECO:0000256" key="4">
    <source>
        <dbReference type="ARBA" id="ARBA00022989"/>
    </source>
</evidence>
<feature type="transmembrane region" description="Helical" evidence="6">
    <location>
        <begin position="295"/>
        <end position="321"/>
    </location>
</feature>
<dbReference type="AlphaFoldDB" id="E0RT75"/>
<evidence type="ECO:0008006" key="9">
    <source>
        <dbReference type="Google" id="ProtNLM"/>
    </source>
</evidence>
<evidence type="ECO:0000256" key="1">
    <source>
        <dbReference type="ARBA" id="ARBA00004141"/>
    </source>
</evidence>
<dbReference type="PANTHER" id="PTHR21716">
    <property type="entry name" value="TRANSMEMBRANE PROTEIN"/>
    <property type="match status" value="1"/>
</dbReference>
<feature type="transmembrane region" description="Helical" evidence="6">
    <location>
        <begin position="218"/>
        <end position="251"/>
    </location>
</feature>
<feature type="transmembrane region" description="Helical" evidence="6">
    <location>
        <begin position="191"/>
        <end position="212"/>
    </location>
</feature>
<dbReference type="KEGG" id="sta:STHERM_c14310"/>
<protein>
    <recommendedName>
        <fullName evidence="9">AI-2E family transporter</fullName>
    </recommendedName>
</protein>
<keyword evidence="3 6" id="KW-0812">Transmembrane</keyword>
<reference key="1">
    <citation type="submission" date="2009-08" db="EMBL/GenBank/DDBJ databases">
        <title>The genome sequence of Spirochaeta thermophila DSM6192.</title>
        <authorList>
            <person name="Angelov A."/>
            <person name="Mientus M."/>
            <person name="Wittenberg S."/>
            <person name="Lehmann R."/>
            <person name="Liesegang H."/>
            <person name="Daniel R."/>
            <person name="Liebl W."/>
        </authorList>
    </citation>
    <scope>NUCLEOTIDE SEQUENCE</scope>
    <source>
        <strain>DSM 6192</strain>
    </source>
</reference>
<name>E0RT75_WINT6</name>
<dbReference type="Proteomes" id="UP000001296">
    <property type="component" value="Chromosome"/>
</dbReference>
<dbReference type="EMBL" id="CP001698">
    <property type="protein sequence ID" value="ADN02371.1"/>
    <property type="molecule type" value="Genomic_DNA"/>
</dbReference>
<dbReference type="RefSeq" id="WP_013314211.1">
    <property type="nucleotide sequence ID" value="NC_014484.1"/>
</dbReference>
<reference evidence="7 8" key="2">
    <citation type="journal article" date="2010" name="J. Bacteriol.">
        <title>Genome sequence of the polysaccharide-degrading, thermophilic anaerobe Spirochaeta thermophila DSM 6192.</title>
        <authorList>
            <person name="Angelov A."/>
            <person name="Liebl S."/>
            <person name="Ballschmiter M."/>
            <person name="Bomeke M."/>
            <person name="Lehmann R."/>
            <person name="Liesegang H."/>
            <person name="Daniel R."/>
            <person name="Liebl W."/>
        </authorList>
    </citation>
    <scope>NUCLEOTIDE SEQUENCE [LARGE SCALE GENOMIC DNA]</scope>
    <source>
        <strain evidence="8">ATCC 49972 / DSM 6192 / RI 19.B1</strain>
    </source>
</reference>
<feature type="transmembrane region" description="Helical" evidence="6">
    <location>
        <begin position="139"/>
        <end position="157"/>
    </location>
</feature>
<gene>
    <name evidence="7" type="ordered locus">STHERM_c14310</name>
</gene>
<keyword evidence="5 6" id="KW-0472">Membrane</keyword>
<evidence type="ECO:0000256" key="3">
    <source>
        <dbReference type="ARBA" id="ARBA00022692"/>
    </source>
</evidence>
<comment type="similarity">
    <text evidence="2">Belongs to the autoinducer-2 exporter (AI-2E) (TC 2.A.86) family.</text>
</comment>
<accession>E0RT75</accession>
<evidence type="ECO:0000313" key="8">
    <source>
        <dbReference type="Proteomes" id="UP000001296"/>
    </source>
</evidence>
<dbReference type="Pfam" id="PF01594">
    <property type="entry name" value="AI-2E_transport"/>
    <property type="match status" value="1"/>
</dbReference>
<evidence type="ECO:0000256" key="6">
    <source>
        <dbReference type="SAM" id="Phobius"/>
    </source>
</evidence>
<dbReference type="InterPro" id="IPR002549">
    <property type="entry name" value="AI-2E-like"/>
</dbReference>
<feature type="transmembrane region" description="Helical" evidence="6">
    <location>
        <begin position="56"/>
        <end position="80"/>
    </location>
</feature>
<feature type="transmembrane region" description="Helical" evidence="6">
    <location>
        <begin position="258"/>
        <end position="275"/>
    </location>
</feature>
<proteinExistence type="inferred from homology"/>
<evidence type="ECO:0000256" key="2">
    <source>
        <dbReference type="ARBA" id="ARBA00009773"/>
    </source>
</evidence>
<sequence length="348" mass="39373">MERLVRLQVIFLALLSLVAIGGVLHITQQVVLPLVIAALLSFILAPLVVRMHRARIPYFLGITVVMLLLVLIIAGLGTLLSSSLYSLIREYPRYQTRFIGLYNTLVDRFHLREWLFNDLSWVRTIGSYLVGLSGRLVELVTYTVLVLLFLLFLLLEWRHLPRKMLRALRRGLTARIARILEHISEQISRYLAVKFLISLATGLLVWAAYSLIGLDFAFIWGLLAFLFNFIPNIGSAVVWGLSSLFAVIQFYPDWQHPLLVSGSMMFIQMVMGNLLEPKLAGEQLNLSPVVVLFSLLFWGWLWGVAGMFIAVPLTVIVKIVCENIPQLKAVSILMGTASRRDRSRDGRA</sequence>
<feature type="transmembrane region" description="Helical" evidence="6">
    <location>
        <begin position="30"/>
        <end position="49"/>
    </location>
</feature>
<dbReference type="HOGENOM" id="CLU_031275_0_3_12"/>